<dbReference type="Proteomes" id="UP001274896">
    <property type="component" value="Unassembled WGS sequence"/>
</dbReference>
<keyword evidence="10" id="KW-0472">Membrane</keyword>
<feature type="domain" description="Cadherin" evidence="14">
    <location>
        <begin position="157"/>
        <end position="265"/>
    </location>
</feature>
<keyword evidence="3" id="KW-0812">Transmembrane</keyword>
<dbReference type="FunFam" id="2.60.40.60:FF:000012">
    <property type="entry name" value="Cadherin 24"/>
    <property type="match status" value="1"/>
</dbReference>
<evidence type="ECO:0000256" key="2">
    <source>
        <dbReference type="ARBA" id="ARBA00022475"/>
    </source>
</evidence>
<dbReference type="GO" id="GO:0016342">
    <property type="term" value="C:catenin complex"/>
    <property type="evidence" value="ECO:0007669"/>
    <property type="project" value="TreeGrafter"/>
</dbReference>
<dbReference type="Gene3D" id="2.60.40.60">
    <property type="entry name" value="Cadherins"/>
    <property type="match status" value="3"/>
</dbReference>
<dbReference type="AlphaFoldDB" id="A0AAE0Q5E3"/>
<dbReference type="GO" id="GO:0007043">
    <property type="term" value="P:cell-cell junction assembly"/>
    <property type="evidence" value="ECO:0007669"/>
    <property type="project" value="TreeGrafter"/>
</dbReference>
<dbReference type="GO" id="GO:0016339">
    <property type="term" value="P:calcium-dependent cell-cell adhesion via plasma membrane cell adhesion molecules"/>
    <property type="evidence" value="ECO:0007669"/>
    <property type="project" value="TreeGrafter"/>
</dbReference>
<feature type="chain" id="PRO_5041911269" description="Cadherin domain-containing protein" evidence="13">
    <location>
        <begin position="23"/>
        <end position="415"/>
    </location>
</feature>
<evidence type="ECO:0000256" key="7">
    <source>
        <dbReference type="ARBA" id="ARBA00022837"/>
    </source>
</evidence>
<dbReference type="PROSITE" id="PS00232">
    <property type="entry name" value="CADHERIN_1"/>
    <property type="match status" value="1"/>
</dbReference>
<dbReference type="SMART" id="SM00112">
    <property type="entry name" value="CA"/>
    <property type="match status" value="3"/>
</dbReference>
<dbReference type="PROSITE" id="PS50268">
    <property type="entry name" value="CADHERIN_2"/>
    <property type="match status" value="3"/>
</dbReference>
<reference evidence="15" key="1">
    <citation type="submission" date="2023-06" db="EMBL/GenBank/DDBJ databases">
        <title>Male Hemibagrus guttatus genome.</title>
        <authorList>
            <person name="Bian C."/>
        </authorList>
    </citation>
    <scope>NUCLEOTIDE SEQUENCE</scope>
    <source>
        <strain evidence="15">Male_cb2023</strain>
        <tissue evidence="15">Muscle</tissue>
    </source>
</reference>
<evidence type="ECO:0000256" key="12">
    <source>
        <dbReference type="PROSITE-ProRule" id="PRU00043"/>
    </source>
</evidence>
<proteinExistence type="predicted"/>
<dbReference type="InterPro" id="IPR002126">
    <property type="entry name" value="Cadherin-like_dom"/>
</dbReference>
<evidence type="ECO:0000256" key="1">
    <source>
        <dbReference type="ARBA" id="ARBA00004251"/>
    </source>
</evidence>
<keyword evidence="5 13" id="KW-0732">Signal</keyword>
<comment type="caution">
    <text evidence="15">The sequence shown here is derived from an EMBL/GenBank/DDBJ whole genome shotgun (WGS) entry which is preliminary data.</text>
</comment>
<dbReference type="GO" id="GO:0016477">
    <property type="term" value="P:cell migration"/>
    <property type="evidence" value="ECO:0007669"/>
    <property type="project" value="TreeGrafter"/>
</dbReference>
<keyword evidence="8" id="KW-0130">Cell adhesion</keyword>
<keyword evidence="6" id="KW-0677">Repeat</keyword>
<evidence type="ECO:0000256" key="3">
    <source>
        <dbReference type="ARBA" id="ARBA00022692"/>
    </source>
</evidence>
<keyword evidence="11" id="KW-0325">Glycoprotein</keyword>
<dbReference type="InterPro" id="IPR015919">
    <property type="entry name" value="Cadherin-like_sf"/>
</dbReference>
<feature type="domain" description="Cadherin" evidence="14">
    <location>
        <begin position="76"/>
        <end position="156"/>
    </location>
</feature>
<feature type="domain" description="Cadherin" evidence="14">
    <location>
        <begin position="266"/>
        <end position="380"/>
    </location>
</feature>
<dbReference type="FunFam" id="2.60.40.60:FF:000009">
    <property type="entry name" value="Cadherin 24"/>
    <property type="match status" value="1"/>
</dbReference>
<evidence type="ECO:0000256" key="13">
    <source>
        <dbReference type="SAM" id="SignalP"/>
    </source>
</evidence>
<dbReference type="Pfam" id="PF00028">
    <property type="entry name" value="Cadherin"/>
    <property type="match status" value="3"/>
</dbReference>
<comment type="subcellular location">
    <subcellularLocation>
        <location evidence="1">Cell membrane</location>
        <topology evidence="1">Single-pass type I membrane protein</topology>
    </subcellularLocation>
</comment>
<keyword evidence="16" id="KW-1185">Reference proteome</keyword>
<evidence type="ECO:0000259" key="14">
    <source>
        <dbReference type="PROSITE" id="PS50268"/>
    </source>
</evidence>
<dbReference type="EMBL" id="JAUCMX010000022">
    <property type="protein sequence ID" value="KAK3513353.1"/>
    <property type="molecule type" value="Genomic_DNA"/>
</dbReference>
<evidence type="ECO:0000256" key="8">
    <source>
        <dbReference type="ARBA" id="ARBA00022889"/>
    </source>
</evidence>
<evidence type="ECO:0000313" key="15">
    <source>
        <dbReference type="EMBL" id="KAK3513353.1"/>
    </source>
</evidence>
<dbReference type="GO" id="GO:0008013">
    <property type="term" value="F:beta-catenin binding"/>
    <property type="evidence" value="ECO:0007669"/>
    <property type="project" value="TreeGrafter"/>
</dbReference>
<dbReference type="SUPFAM" id="SSF49313">
    <property type="entry name" value="Cadherin-like"/>
    <property type="match status" value="3"/>
</dbReference>
<keyword evidence="9" id="KW-1133">Transmembrane helix</keyword>
<dbReference type="GO" id="GO:0034332">
    <property type="term" value="P:adherens junction organization"/>
    <property type="evidence" value="ECO:0007669"/>
    <property type="project" value="TreeGrafter"/>
</dbReference>
<dbReference type="FunFam" id="2.60.40.60:FF:000008">
    <property type="entry name" value="Cadherin 24"/>
    <property type="match status" value="1"/>
</dbReference>
<organism evidence="15 16">
    <name type="scientific">Hemibagrus guttatus</name>
    <dbReference type="NCBI Taxonomy" id="175788"/>
    <lineage>
        <taxon>Eukaryota</taxon>
        <taxon>Metazoa</taxon>
        <taxon>Chordata</taxon>
        <taxon>Craniata</taxon>
        <taxon>Vertebrata</taxon>
        <taxon>Euteleostomi</taxon>
        <taxon>Actinopterygii</taxon>
        <taxon>Neopterygii</taxon>
        <taxon>Teleostei</taxon>
        <taxon>Ostariophysi</taxon>
        <taxon>Siluriformes</taxon>
        <taxon>Bagridae</taxon>
        <taxon>Hemibagrus</taxon>
    </lineage>
</organism>
<evidence type="ECO:0000256" key="5">
    <source>
        <dbReference type="ARBA" id="ARBA00022729"/>
    </source>
</evidence>
<name>A0AAE0Q5E3_9TELE</name>
<keyword evidence="7 12" id="KW-0106">Calcium</keyword>
<evidence type="ECO:0000256" key="9">
    <source>
        <dbReference type="ARBA" id="ARBA00022989"/>
    </source>
</evidence>
<evidence type="ECO:0000256" key="10">
    <source>
        <dbReference type="ARBA" id="ARBA00023136"/>
    </source>
</evidence>
<evidence type="ECO:0000256" key="6">
    <source>
        <dbReference type="ARBA" id="ARBA00022737"/>
    </source>
</evidence>
<evidence type="ECO:0000256" key="4">
    <source>
        <dbReference type="ARBA" id="ARBA00022723"/>
    </source>
</evidence>
<dbReference type="GO" id="GO:0007156">
    <property type="term" value="P:homophilic cell adhesion via plasma membrane adhesion molecules"/>
    <property type="evidence" value="ECO:0007669"/>
    <property type="project" value="InterPro"/>
</dbReference>
<sequence>MLTGNCVLLFLWCLLDKSFVSPMHKWGKEHHGGPREHRRPGMAALHRVKRGWVWNQFFVLEEYMGSEPQYVGKLHSDLDRGENLVKYTLSGEGVGSIFTIEPTTGDIHALRSLDREEKPYYTLKAQAVDIFTGKALEPESTFIIKVQDINDNEPKFLEGPYVASVPEMSPVGTYVTRVTATDADDPTYGNSAQIVYSVLHGQPYFSVEPKTGVIRIALPNMDREIKESYQVMIQAKDMGGQLGGLAGTTTVNITLTDVNDNPPRFAKSVFHLRVPESAPLGSSVGKIKAHDLDTGPNAEVEYRVVPGDGSSVFDIYTDKHTQEGIVLLKKPLDYESRKLYSFKVTASDPHMDARFLQGGSHSDSALVKLSVMDMEEAPIFSSSEYSMETREGAAGNAIGTVNAHDPDTGHSPISW</sequence>
<evidence type="ECO:0000256" key="11">
    <source>
        <dbReference type="ARBA" id="ARBA00023180"/>
    </source>
</evidence>
<dbReference type="GO" id="GO:0044331">
    <property type="term" value="P:cell-cell adhesion mediated by cadherin"/>
    <property type="evidence" value="ECO:0007669"/>
    <property type="project" value="TreeGrafter"/>
</dbReference>
<accession>A0AAE0Q5E3</accession>
<dbReference type="GO" id="GO:0000902">
    <property type="term" value="P:cell morphogenesis"/>
    <property type="evidence" value="ECO:0007669"/>
    <property type="project" value="TreeGrafter"/>
</dbReference>
<dbReference type="InterPro" id="IPR020894">
    <property type="entry name" value="Cadherin_CS"/>
</dbReference>
<dbReference type="PRINTS" id="PR00205">
    <property type="entry name" value="CADHERIN"/>
</dbReference>
<dbReference type="GO" id="GO:0005509">
    <property type="term" value="F:calcium ion binding"/>
    <property type="evidence" value="ECO:0007669"/>
    <property type="project" value="UniProtKB-UniRule"/>
</dbReference>
<dbReference type="GO" id="GO:0045296">
    <property type="term" value="F:cadherin binding"/>
    <property type="evidence" value="ECO:0007669"/>
    <property type="project" value="TreeGrafter"/>
</dbReference>
<keyword evidence="2" id="KW-1003">Cell membrane</keyword>
<dbReference type="CDD" id="cd11304">
    <property type="entry name" value="Cadherin_repeat"/>
    <property type="match status" value="3"/>
</dbReference>
<keyword evidence="4" id="KW-0479">Metal-binding</keyword>
<protein>
    <recommendedName>
        <fullName evidence="14">Cadherin domain-containing protein</fullName>
    </recommendedName>
</protein>
<gene>
    <name evidence="15" type="ORF">QTP70_012354</name>
</gene>
<feature type="signal peptide" evidence="13">
    <location>
        <begin position="1"/>
        <end position="22"/>
    </location>
</feature>
<dbReference type="GO" id="GO:0005912">
    <property type="term" value="C:adherens junction"/>
    <property type="evidence" value="ECO:0007669"/>
    <property type="project" value="TreeGrafter"/>
</dbReference>
<dbReference type="PANTHER" id="PTHR24027">
    <property type="entry name" value="CADHERIN-23"/>
    <property type="match status" value="1"/>
</dbReference>
<dbReference type="PANTHER" id="PTHR24027:SF96">
    <property type="entry name" value="CADHERIN-12"/>
    <property type="match status" value="1"/>
</dbReference>
<dbReference type="InterPro" id="IPR039808">
    <property type="entry name" value="Cadherin"/>
</dbReference>
<evidence type="ECO:0000313" key="16">
    <source>
        <dbReference type="Proteomes" id="UP001274896"/>
    </source>
</evidence>